<name>A0A8T2UDK4_CERRI</name>
<feature type="domain" description="EF-hand" evidence="3">
    <location>
        <begin position="367"/>
        <end position="402"/>
    </location>
</feature>
<feature type="compositionally biased region" description="Polar residues" evidence="2">
    <location>
        <begin position="509"/>
        <end position="524"/>
    </location>
</feature>
<dbReference type="Pfam" id="PF13499">
    <property type="entry name" value="EF-hand_7"/>
    <property type="match status" value="1"/>
</dbReference>
<reference evidence="4" key="1">
    <citation type="submission" date="2021-08" db="EMBL/GenBank/DDBJ databases">
        <title>WGS assembly of Ceratopteris richardii.</title>
        <authorList>
            <person name="Marchant D.B."/>
            <person name="Chen G."/>
            <person name="Jenkins J."/>
            <person name="Shu S."/>
            <person name="Leebens-Mack J."/>
            <person name="Grimwood J."/>
            <person name="Schmutz J."/>
            <person name="Soltis P."/>
            <person name="Soltis D."/>
            <person name="Chen Z.-H."/>
        </authorList>
    </citation>
    <scope>NUCLEOTIDE SEQUENCE</scope>
    <source>
        <strain evidence="4">Whitten #5841</strain>
        <tissue evidence="4">Leaf</tissue>
    </source>
</reference>
<comment type="caution">
    <text evidence="4">The sequence shown here is derived from an EMBL/GenBank/DDBJ whole genome shotgun (WGS) entry which is preliminary data.</text>
</comment>
<gene>
    <name evidence="4" type="ORF">KP509_08G044800</name>
</gene>
<dbReference type="EMBL" id="CM035413">
    <property type="protein sequence ID" value="KAH7431364.1"/>
    <property type="molecule type" value="Genomic_DNA"/>
</dbReference>
<dbReference type="SUPFAM" id="SSF47473">
    <property type="entry name" value="EF-hand"/>
    <property type="match status" value="1"/>
</dbReference>
<dbReference type="AlphaFoldDB" id="A0A8T2UDK4"/>
<dbReference type="PROSITE" id="PS00018">
    <property type="entry name" value="EF_HAND_1"/>
    <property type="match status" value="1"/>
</dbReference>
<dbReference type="Gene3D" id="1.10.238.10">
    <property type="entry name" value="EF-hand"/>
    <property type="match status" value="1"/>
</dbReference>
<feature type="region of interest" description="Disordered" evidence="2">
    <location>
        <begin position="492"/>
        <end position="524"/>
    </location>
</feature>
<dbReference type="CDD" id="cd00051">
    <property type="entry name" value="EFh"/>
    <property type="match status" value="1"/>
</dbReference>
<dbReference type="InterPro" id="IPR002048">
    <property type="entry name" value="EF_hand_dom"/>
</dbReference>
<evidence type="ECO:0000259" key="3">
    <source>
        <dbReference type="PROSITE" id="PS50222"/>
    </source>
</evidence>
<dbReference type="OrthoDB" id="1915913at2759"/>
<protein>
    <recommendedName>
        <fullName evidence="3">EF-hand domain-containing protein</fullName>
    </recommendedName>
</protein>
<evidence type="ECO:0000256" key="2">
    <source>
        <dbReference type="SAM" id="MobiDB-lite"/>
    </source>
</evidence>
<feature type="compositionally biased region" description="Basic and acidic residues" evidence="2">
    <location>
        <begin position="496"/>
        <end position="508"/>
    </location>
</feature>
<dbReference type="Proteomes" id="UP000825935">
    <property type="component" value="Chromosome 8"/>
</dbReference>
<dbReference type="InterPro" id="IPR011992">
    <property type="entry name" value="EF-hand-dom_pair"/>
</dbReference>
<feature type="compositionally biased region" description="Polar residues" evidence="2">
    <location>
        <begin position="704"/>
        <end position="716"/>
    </location>
</feature>
<dbReference type="InterPro" id="IPR018247">
    <property type="entry name" value="EF_Hand_1_Ca_BS"/>
</dbReference>
<proteinExistence type="predicted"/>
<evidence type="ECO:0000313" key="5">
    <source>
        <dbReference type="Proteomes" id="UP000825935"/>
    </source>
</evidence>
<dbReference type="PROSITE" id="PS50222">
    <property type="entry name" value="EF_HAND_2"/>
    <property type="match status" value="1"/>
</dbReference>
<dbReference type="OMA" id="ANMERPM"/>
<keyword evidence="5" id="KW-1185">Reference proteome</keyword>
<sequence length="799" mass="90340">MHFVICSNYLFDTGNRLYLQMCTHTLEVRGMDAAETQTSVPDKYGYTIINYERVQTPVEAQIVQPPSSDGNDHTHADYSGTKHWCSMALDTLRKDEAHQVYDKGRKNILKPCSLTTEGIELAQPAPIYRFLNRGPYKVSSLSKTWDDLGRPHSWIPAHVHRTFHNLTTEDIKGARPNPKNMKLGNAARGTNPLDPAYKLPSCKVSPPFEPKFIRDNLNVDDIAGARSQHRVRFAVDHSASREVIEGSFPGWRPFYRRRFGKSVRDLCLQVQDINRPMRRMIRSGNSQAYLEIEGTHPKHLKQFQISNVRENHILQTSDIKGTEARSKTWISNVQRRKQEGRERTSILKEQEISESLARELLDTKAQGLEKDLLGIFKELDRDKSGKLTPEEIHTALRRLQVEFSSMELGSLASGFDTDLDGKQACFGLNTISYGYIDYQKLLLSISPVERKKRFNPAKLDSRVVALCLNQWIDRPWPDAVIKPARSIRLKQRKTSKLADTDSNKKESGKSVNFMSDGNSFSNSESQSMRVMMQYDSLKCDSANCNHLSSSRELNSKSCKLPLQLGEPFWPDEKILQVQGLPRDYFSLPQDNKDYFKELPKNPIKPLSEDEKPWEKYVGGTLFTGEGNKVGHGSYMTGYDWSRQSPQAARLPAKKRRLGRCQSLPNILLSEIQGEMVTVKSENVMTSSRASSRNKDSRGPAAPVTTRNGQRPMSASYSQAGKTALFGSPRSVLFSPMSSRSSWSPRSGGFSFQCTPRIRDFLGGSISARECLASRNQAERLSQRLQSLRKEDAAAVRSLC</sequence>
<accession>A0A8T2UDK4</accession>
<dbReference type="GO" id="GO:0005509">
    <property type="term" value="F:calcium ion binding"/>
    <property type="evidence" value="ECO:0007669"/>
    <property type="project" value="InterPro"/>
</dbReference>
<feature type="region of interest" description="Disordered" evidence="2">
    <location>
        <begin position="682"/>
        <end position="716"/>
    </location>
</feature>
<evidence type="ECO:0000256" key="1">
    <source>
        <dbReference type="ARBA" id="ARBA00022837"/>
    </source>
</evidence>
<dbReference type="PANTHER" id="PTHR38130:SF1">
    <property type="entry name" value="EF-HAND DOMAIN-CONTAINING PROTEIN"/>
    <property type="match status" value="1"/>
</dbReference>
<dbReference type="PANTHER" id="PTHR38130">
    <property type="entry name" value="EF-HAND DOMAIN-CONTAINING PROTEIN"/>
    <property type="match status" value="1"/>
</dbReference>
<organism evidence="4 5">
    <name type="scientific">Ceratopteris richardii</name>
    <name type="common">Triangle waterfern</name>
    <dbReference type="NCBI Taxonomy" id="49495"/>
    <lineage>
        <taxon>Eukaryota</taxon>
        <taxon>Viridiplantae</taxon>
        <taxon>Streptophyta</taxon>
        <taxon>Embryophyta</taxon>
        <taxon>Tracheophyta</taxon>
        <taxon>Polypodiopsida</taxon>
        <taxon>Polypodiidae</taxon>
        <taxon>Polypodiales</taxon>
        <taxon>Pteridineae</taxon>
        <taxon>Pteridaceae</taxon>
        <taxon>Parkerioideae</taxon>
        <taxon>Ceratopteris</taxon>
    </lineage>
</organism>
<keyword evidence="1" id="KW-0106">Calcium</keyword>
<dbReference type="SMART" id="SM00054">
    <property type="entry name" value="EFh"/>
    <property type="match status" value="1"/>
</dbReference>
<evidence type="ECO:0000313" key="4">
    <source>
        <dbReference type="EMBL" id="KAH7431364.1"/>
    </source>
</evidence>